<gene>
    <name evidence="1" type="ORF">AVEN_95990_1</name>
</gene>
<dbReference type="AlphaFoldDB" id="A0A4Y2B327"/>
<sequence>MFFYYKFLYSTKEGNSRCLYSDSEDYKFRQPYLLPVVSDIREILLDFLHESATNKRGSSPLSTQSTTVPVKQSSHCVQLPLINLTSYLYLLPNLPLQIVLET</sequence>
<name>A0A4Y2B327_ARAVE</name>
<keyword evidence="2" id="KW-1185">Reference proteome</keyword>
<accession>A0A4Y2B327</accession>
<evidence type="ECO:0000313" key="2">
    <source>
        <dbReference type="Proteomes" id="UP000499080"/>
    </source>
</evidence>
<protein>
    <submittedName>
        <fullName evidence="1">Uncharacterized protein</fullName>
    </submittedName>
</protein>
<dbReference type="Proteomes" id="UP000499080">
    <property type="component" value="Unassembled WGS sequence"/>
</dbReference>
<evidence type="ECO:0000313" key="1">
    <source>
        <dbReference type="EMBL" id="GBL86742.1"/>
    </source>
</evidence>
<dbReference type="EMBL" id="BGPR01000050">
    <property type="protein sequence ID" value="GBL86742.1"/>
    <property type="molecule type" value="Genomic_DNA"/>
</dbReference>
<proteinExistence type="predicted"/>
<comment type="caution">
    <text evidence="1">The sequence shown here is derived from an EMBL/GenBank/DDBJ whole genome shotgun (WGS) entry which is preliminary data.</text>
</comment>
<reference evidence="1 2" key="1">
    <citation type="journal article" date="2019" name="Sci. Rep.">
        <title>Orb-weaving spider Araneus ventricosus genome elucidates the spidroin gene catalogue.</title>
        <authorList>
            <person name="Kono N."/>
            <person name="Nakamura H."/>
            <person name="Ohtoshi R."/>
            <person name="Moran D.A.P."/>
            <person name="Shinohara A."/>
            <person name="Yoshida Y."/>
            <person name="Fujiwara M."/>
            <person name="Mori M."/>
            <person name="Tomita M."/>
            <person name="Arakawa K."/>
        </authorList>
    </citation>
    <scope>NUCLEOTIDE SEQUENCE [LARGE SCALE GENOMIC DNA]</scope>
</reference>
<organism evidence="1 2">
    <name type="scientific">Araneus ventricosus</name>
    <name type="common">Orbweaver spider</name>
    <name type="synonym">Epeira ventricosa</name>
    <dbReference type="NCBI Taxonomy" id="182803"/>
    <lineage>
        <taxon>Eukaryota</taxon>
        <taxon>Metazoa</taxon>
        <taxon>Ecdysozoa</taxon>
        <taxon>Arthropoda</taxon>
        <taxon>Chelicerata</taxon>
        <taxon>Arachnida</taxon>
        <taxon>Araneae</taxon>
        <taxon>Araneomorphae</taxon>
        <taxon>Entelegynae</taxon>
        <taxon>Araneoidea</taxon>
        <taxon>Araneidae</taxon>
        <taxon>Araneus</taxon>
    </lineage>
</organism>